<keyword evidence="2" id="KW-1185">Reference proteome</keyword>
<comment type="caution">
    <text evidence="1">The sequence shown here is derived from an EMBL/GenBank/DDBJ whole genome shotgun (WGS) entry which is preliminary data.</text>
</comment>
<sequence length="68" mass="7857">MTFDIKLTIPLITIAPENYLKLNFCGHNSNVYVSEIKHIQYKKFCLDYELCLLLSIGNQPVFYVLDSA</sequence>
<evidence type="ECO:0000313" key="1">
    <source>
        <dbReference type="EMBL" id="KRY98890.1"/>
    </source>
</evidence>
<dbReference type="Proteomes" id="UP000054805">
    <property type="component" value="Unassembled WGS sequence"/>
</dbReference>
<evidence type="ECO:0000313" key="2">
    <source>
        <dbReference type="Proteomes" id="UP000054805"/>
    </source>
</evidence>
<reference evidence="1 2" key="1">
    <citation type="submission" date="2015-01" db="EMBL/GenBank/DDBJ databases">
        <title>Evolution of Trichinella species and genotypes.</title>
        <authorList>
            <person name="Korhonen P.K."/>
            <person name="Edoardo P."/>
            <person name="Giuseppe L.R."/>
            <person name="Gasser R.B."/>
        </authorList>
    </citation>
    <scope>NUCLEOTIDE SEQUENCE [LARGE SCALE GENOMIC DNA]</scope>
    <source>
        <strain evidence="1">ISS588</strain>
    </source>
</reference>
<accession>A0A0V1GKV7</accession>
<protein>
    <submittedName>
        <fullName evidence="1">Uncharacterized protein</fullName>
    </submittedName>
</protein>
<proteinExistence type="predicted"/>
<dbReference type="AlphaFoldDB" id="A0A0V1GKV7"/>
<organism evidence="1 2">
    <name type="scientific">Trichinella pseudospiralis</name>
    <name type="common">Parasitic roundworm</name>
    <dbReference type="NCBI Taxonomy" id="6337"/>
    <lineage>
        <taxon>Eukaryota</taxon>
        <taxon>Metazoa</taxon>
        <taxon>Ecdysozoa</taxon>
        <taxon>Nematoda</taxon>
        <taxon>Enoplea</taxon>
        <taxon>Dorylaimia</taxon>
        <taxon>Trichinellida</taxon>
        <taxon>Trichinellidae</taxon>
        <taxon>Trichinella</taxon>
    </lineage>
</organism>
<dbReference type="EMBL" id="JYDS01001468">
    <property type="protein sequence ID" value="KRY98890.1"/>
    <property type="molecule type" value="Genomic_DNA"/>
</dbReference>
<gene>
    <name evidence="1" type="ORF">T4B_3466</name>
</gene>
<name>A0A0V1GKV7_TRIPS</name>